<dbReference type="Proteomes" id="UP000706039">
    <property type="component" value="Unassembled WGS sequence"/>
</dbReference>
<protein>
    <submittedName>
        <fullName evidence="2">ABC transporter substrate-binding protein</fullName>
    </submittedName>
</protein>
<dbReference type="Pfam" id="PF09084">
    <property type="entry name" value="NMT1"/>
    <property type="match status" value="1"/>
</dbReference>
<dbReference type="EMBL" id="JAINVV010000001">
    <property type="protein sequence ID" value="MBY8821213.1"/>
    <property type="molecule type" value="Genomic_DNA"/>
</dbReference>
<dbReference type="PANTHER" id="PTHR30024:SF42">
    <property type="entry name" value="ALIPHATIC SULFONATES-BINDING PROTEIN-RELATED"/>
    <property type="match status" value="1"/>
</dbReference>
<organism evidence="2 3">
    <name type="scientific">Sphingomonas colocasiae</name>
    <dbReference type="NCBI Taxonomy" id="1848973"/>
    <lineage>
        <taxon>Bacteria</taxon>
        <taxon>Pseudomonadati</taxon>
        <taxon>Pseudomonadota</taxon>
        <taxon>Alphaproteobacteria</taxon>
        <taxon>Sphingomonadales</taxon>
        <taxon>Sphingomonadaceae</taxon>
        <taxon>Sphingomonas</taxon>
    </lineage>
</organism>
<evidence type="ECO:0000259" key="1">
    <source>
        <dbReference type="Pfam" id="PF09084"/>
    </source>
</evidence>
<evidence type="ECO:0000313" key="2">
    <source>
        <dbReference type="EMBL" id="MBY8821213.1"/>
    </source>
</evidence>
<feature type="domain" description="SsuA/THI5-like" evidence="1">
    <location>
        <begin position="20"/>
        <end position="155"/>
    </location>
</feature>
<dbReference type="SUPFAM" id="SSF53850">
    <property type="entry name" value="Periplasmic binding protein-like II"/>
    <property type="match status" value="1"/>
</dbReference>
<reference evidence="2 3" key="1">
    <citation type="submission" date="2021-08" db="EMBL/GenBank/DDBJ databases">
        <authorList>
            <person name="Tuo L."/>
        </authorList>
    </citation>
    <scope>NUCLEOTIDE SEQUENCE [LARGE SCALE GENOMIC DNA]</scope>
    <source>
        <strain evidence="2 3">JCM 31229</strain>
    </source>
</reference>
<accession>A0ABS7PIU4</accession>
<proteinExistence type="predicted"/>
<dbReference type="Gene3D" id="3.40.190.10">
    <property type="entry name" value="Periplasmic binding protein-like II"/>
    <property type="match status" value="1"/>
</dbReference>
<keyword evidence="3" id="KW-1185">Reference proteome</keyword>
<gene>
    <name evidence="2" type="ORF">K7G82_02855</name>
</gene>
<dbReference type="Gene3D" id="3.40.190.270">
    <property type="match status" value="1"/>
</dbReference>
<name>A0ABS7PIU4_9SPHN</name>
<dbReference type="InterPro" id="IPR015168">
    <property type="entry name" value="SsuA/THI5"/>
</dbReference>
<dbReference type="PANTHER" id="PTHR30024">
    <property type="entry name" value="ALIPHATIC SULFONATES-BINDING PROTEIN-RELATED"/>
    <property type="match status" value="1"/>
</dbReference>
<evidence type="ECO:0000313" key="3">
    <source>
        <dbReference type="Proteomes" id="UP000706039"/>
    </source>
</evidence>
<sequence>MTDIQQISELWYTRCPVPTPLGLAVQLDWFAEEFARDGIALRSIQETSDPDARESHFDHSLPHSFRQGGNIPAIWARANGRDTRVIGLSWTDEFQAILALPGSGIGRARDLRGRRIGLPVNPISIDFNRASALRGFAKALELDGLSLDAVERVDTINDASNGTEGIATGEGFRRRNRHGYRAEALALVRGEVDAIYVKGALGLETARLIGALIIADLGFHPDPKVRINNGTPRTLTVDAGLIEARPDLVSRFLRRVLDAGDWAAAHPDEAIAYIAREAGSSPDWVRSAYGEHASQRLGTFLTDEAIDALSDFKDFLFVHGFLPTDFDARAWIDPRPLNELAADIRQVA</sequence>
<comment type="caution">
    <text evidence="2">The sequence shown here is derived from an EMBL/GenBank/DDBJ whole genome shotgun (WGS) entry which is preliminary data.</text>
</comment>
<dbReference type="RefSeq" id="WP_222988291.1">
    <property type="nucleotide sequence ID" value="NZ_JAINVV010000001.1"/>
</dbReference>